<dbReference type="GO" id="GO:0016798">
    <property type="term" value="F:hydrolase activity, acting on glycosyl bonds"/>
    <property type="evidence" value="ECO:0007669"/>
    <property type="project" value="UniProtKB-KW"/>
</dbReference>
<proteinExistence type="inferred from homology"/>
<feature type="domain" description="Glycosyl hydrolase family 13 catalytic" evidence="2">
    <location>
        <begin position="4"/>
        <end position="316"/>
    </location>
</feature>
<dbReference type="Gene3D" id="3.20.20.80">
    <property type="entry name" value="Glycosidases"/>
    <property type="match status" value="2"/>
</dbReference>
<dbReference type="Gene3D" id="3.90.400.10">
    <property type="entry name" value="Oligo-1,6-glucosidase, Domain 2"/>
    <property type="match status" value="1"/>
</dbReference>
<dbReference type="InterPro" id="IPR017853">
    <property type="entry name" value="GH"/>
</dbReference>
<evidence type="ECO:0000259" key="2">
    <source>
        <dbReference type="SMART" id="SM00642"/>
    </source>
</evidence>
<comment type="caution">
    <text evidence="3">The sequence shown here is derived from an EMBL/GenBank/DDBJ whole genome shotgun (WGS) entry which is preliminary data.</text>
</comment>
<reference evidence="3 4" key="1">
    <citation type="submission" date="2021-01" db="EMBL/GenBank/DDBJ databases">
        <title>Genomic Encyclopedia of Type Strains, Phase IV (KMG-IV): sequencing the most valuable type-strain genomes for metagenomic binning, comparative biology and taxonomic classification.</title>
        <authorList>
            <person name="Goeker M."/>
        </authorList>
    </citation>
    <scope>NUCLEOTIDE SEQUENCE [LARGE SCALE GENOMIC DNA]</scope>
    <source>
        <strain evidence="3 4">DSM 24436</strain>
    </source>
</reference>
<keyword evidence="3" id="KW-0326">Glycosidase</keyword>
<organism evidence="3 4">
    <name type="scientific">Fusibacter tunisiensis</name>
    <dbReference type="NCBI Taxonomy" id="1008308"/>
    <lineage>
        <taxon>Bacteria</taxon>
        <taxon>Bacillati</taxon>
        <taxon>Bacillota</taxon>
        <taxon>Clostridia</taxon>
        <taxon>Eubacteriales</taxon>
        <taxon>Eubacteriales Family XII. Incertae Sedis</taxon>
        <taxon>Fusibacter</taxon>
    </lineage>
</organism>
<protein>
    <submittedName>
        <fullName evidence="3">Glycosidase</fullName>
    </submittedName>
</protein>
<dbReference type="RefSeq" id="WP_204665409.1">
    <property type="nucleotide sequence ID" value="NZ_JAFBDT010000043.1"/>
</dbReference>
<dbReference type="Pfam" id="PF00128">
    <property type="entry name" value="Alpha-amylase"/>
    <property type="match status" value="2"/>
</dbReference>
<evidence type="ECO:0000313" key="3">
    <source>
        <dbReference type="EMBL" id="MBM7562984.1"/>
    </source>
</evidence>
<dbReference type="PANTHER" id="PTHR10357:SF179">
    <property type="entry name" value="NEUTRAL AND BASIC AMINO ACID TRANSPORT PROTEIN RBAT"/>
    <property type="match status" value="1"/>
</dbReference>
<dbReference type="SUPFAM" id="SSF51445">
    <property type="entry name" value="(Trans)glycosidases"/>
    <property type="match status" value="1"/>
</dbReference>
<accession>A0ABS2MU91</accession>
<name>A0ABS2MU91_9FIRM</name>
<keyword evidence="4" id="KW-1185">Reference proteome</keyword>
<dbReference type="EMBL" id="JAFBDT010000043">
    <property type="protein sequence ID" value="MBM7562984.1"/>
    <property type="molecule type" value="Genomic_DNA"/>
</dbReference>
<dbReference type="PANTHER" id="PTHR10357">
    <property type="entry name" value="ALPHA-AMYLASE FAMILY MEMBER"/>
    <property type="match status" value="1"/>
</dbReference>
<dbReference type="InterPro" id="IPR006047">
    <property type="entry name" value="GH13_cat_dom"/>
</dbReference>
<dbReference type="Proteomes" id="UP000767854">
    <property type="component" value="Unassembled WGS sequence"/>
</dbReference>
<gene>
    <name evidence="3" type="ORF">JOC49_002558</name>
</gene>
<dbReference type="SMART" id="SM00642">
    <property type="entry name" value="Aamy"/>
    <property type="match status" value="1"/>
</dbReference>
<keyword evidence="3" id="KW-0378">Hydrolase</keyword>
<sequence length="316" mass="37155">MVYQIYPRSFKDTNGDGIGDLNGIISEIETLKALGIGILWISPVYASPNVDFGYDISDYYAIHPDYGTMTEMVDSETNAYYLHLFTKHQPDLNYHNPSVIQEIQNIMEFWLEKGVDGFRCDVINILYKQSLDNSKKRLVLPGSEYYLSKSGVHALLKYFRKTVWDKYKCFTVGETVFVTPEDAKKFIDPKRQELDLVFSFEHVETDQFIVKWFKRKFNLRRFAKVIFKWQTALYWNANYLENHDQPRSVSRFADDHKYWHYASKMLAMLLMTLKGTPFIYQGQEIGMTNFAFINGQMLQMQVFLLRRLGYKSIPIT</sequence>
<evidence type="ECO:0000313" key="4">
    <source>
        <dbReference type="Proteomes" id="UP000767854"/>
    </source>
</evidence>
<dbReference type="InterPro" id="IPR045857">
    <property type="entry name" value="O16G_dom_2"/>
</dbReference>
<comment type="similarity">
    <text evidence="1">Belongs to the glycosyl hydrolase 13 family.</text>
</comment>
<evidence type="ECO:0000256" key="1">
    <source>
        <dbReference type="ARBA" id="ARBA00008061"/>
    </source>
</evidence>